<accession>A0A917MB32</accession>
<name>A0A917MB32_9BACL</name>
<evidence type="ECO:0008006" key="4">
    <source>
        <dbReference type="Google" id="ProtNLM"/>
    </source>
</evidence>
<dbReference type="Pfam" id="PF11667">
    <property type="entry name" value="DUF3267"/>
    <property type="match status" value="1"/>
</dbReference>
<dbReference type="EMBL" id="BMHY01000020">
    <property type="protein sequence ID" value="GGG88742.1"/>
    <property type="molecule type" value="Genomic_DNA"/>
</dbReference>
<dbReference type="AlphaFoldDB" id="A0A917MB32"/>
<keyword evidence="3" id="KW-1185">Reference proteome</keyword>
<evidence type="ECO:0000313" key="3">
    <source>
        <dbReference type="Proteomes" id="UP000600247"/>
    </source>
</evidence>
<dbReference type="RefSeq" id="WP_188892813.1">
    <property type="nucleotide sequence ID" value="NZ_BMHY01000020.1"/>
</dbReference>
<comment type="caution">
    <text evidence="2">The sequence shown here is derived from an EMBL/GenBank/DDBJ whole genome shotgun (WGS) entry which is preliminary data.</text>
</comment>
<protein>
    <recommendedName>
        <fullName evidence="4">DUF3267 domain-containing protein</fullName>
    </recommendedName>
</protein>
<feature type="transmembrane region" description="Helical" evidence="1">
    <location>
        <begin position="107"/>
        <end position="130"/>
    </location>
</feature>
<sequence length="175" mass="20514">MILWFRHLPEADLDIMEWKPFISNDWFRHHFMKFVYLLMAVSFLAPSWLGENLALTNFPLIPIILVIFIVHEALHIVVIKNKGDISLTFRGIFFWMNTNAILSKMRFWIFMSLPFIALSVVPLIISFFVSGDIKSLLLFISWVNLIISSSDIINSVLILIKPNKTVYCRGYYREL</sequence>
<proteinExistence type="predicted"/>
<dbReference type="Proteomes" id="UP000600247">
    <property type="component" value="Unassembled WGS sequence"/>
</dbReference>
<feature type="transmembrane region" description="Helical" evidence="1">
    <location>
        <begin position="61"/>
        <end position="79"/>
    </location>
</feature>
<keyword evidence="1" id="KW-1133">Transmembrane helix</keyword>
<evidence type="ECO:0000256" key="1">
    <source>
        <dbReference type="SAM" id="Phobius"/>
    </source>
</evidence>
<gene>
    <name evidence="2" type="ORF">GCM10010918_54220</name>
</gene>
<organism evidence="2 3">
    <name type="scientific">Paenibacillus radicis</name>
    <name type="common">ex Gao et al. 2016</name>
    <dbReference type="NCBI Taxonomy" id="1737354"/>
    <lineage>
        <taxon>Bacteria</taxon>
        <taxon>Bacillati</taxon>
        <taxon>Bacillota</taxon>
        <taxon>Bacilli</taxon>
        <taxon>Bacillales</taxon>
        <taxon>Paenibacillaceae</taxon>
        <taxon>Paenibacillus</taxon>
    </lineage>
</organism>
<feature type="transmembrane region" description="Helical" evidence="1">
    <location>
        <begin position="136"/>
        <end position="160"/>
    </location>
</feature>
<keyword evidence="1" id="KW-0472">Membrane</keyword>
<feature type="transmembrane region" description="Helical" evidence="1">
    <location>
        <begin position="31"/>
        <end position="49"/>
    </location>
</feature>
<reference evidence="2 3" key="1">
    <citation type="journal article" date="2014" name="Int. J. Syst. Evol. Microbiol.">
        <title>Complete genome sequence of Corynebacterium casei LMG S-19264T (=DSM 44701T), isolated from a smear-ripened cheese.</title>
        <authorList>
            <consortium name="US DOE Joint Genome Institute (JGI-PGF)"/>
            <person name="Walter F."/>
            <person name="Albersmeier A."/>
            <person name="Kalinowski J."/>
            <person name="Ruckert C."/>
        </authorList>
    </citation>
    <scope>NUCLEOTIDE SEQUENCE [LARGE SCALE GENOMIC DNA]</scope>
    <source>
        <strain evidence="2 3">CGMCC 1.15286</strain>
    </source>
</reference>
<dbReference type="InterPro" id="IPR021683">
    <property type="entry name" value="DUF3267"/>
</dbReference>
<evidence type="ECO:0000313" key="2">
    <source>
        <dbReference type="EMBL" id="GGG88742.1"/>
    </source>
</evidence>
<keyword evidence="1" id="KW-0812">Transmembrane</keyword>